<reference evidence="3" key="1">
    <citation type="submission" date="2020-07" db="EMBL/GenBank/DDBJ databases">
        <authorList>
            <person name="Partida-Martinez L."/>
            <person name="Huntemann M."/>
            <person name="Clum A."/>
            <person name="Wang J."/>
            <person name="Palaniappan K."/>
            <person name="Ritter S."/>
            <person name="Chen I.-M."/>
            <person name="Stamatis D."/>
            <person name="Reddy T."/>
            <person name="O'Malley R."/>
            <person name="Daum C."/>
            <person name="Shapiro N."/>
            <person name="Ivanova N."/>
            <person name="Kyrpides N."/>
            <person name="Woyke T."/>
        </authorList>
    </citation>
    <scope>NUCLEOTIDE SEQUENCE [LARGE SCALE GENOMIC DNA]</scope>
    <source>
        <strain evidence="3">AT2.8</strain>
    </source>
</reference>
<dbReference type="Proteomes" id="UP000548423">
    <property type="component" value="Unassembled WGS sequence"/>
</dbReference>
<accession>A0A852TJE0</accession>
<evidence type="ECO:0000313" key="3">
    <source>
        <dbReference type="Proteomes" id="UP000548423"/>
    </source>
</evidence>
<name>A0A852TJE0_9BACI</name>
<gene>
    <name evidence="2" type="ORF">F4694_005760</name>
</gene>
<organism evidence="2 3">
    <name type="scientific">Neobacillus niacini</name>
    <dbReference type="NCBI Taxonomy" id="86668"/>
    <lineage>
        <taxon>Bacteria</taxon>
        <taxon>Bacillati</taxon>
        <taxon>Bacillota</taxon>
        <taxon>Bacilli</taxon>
        <taxon>Bacillales</taxon>
        <taxon>Bacillaceae</taxon>
        <taxon>Neobacillus</taxon>
    </lineage>
</organism>
<keyword evidence="1" id="KW-1133">Transmembrane helix</keyword>
<reference evidence="3" key="2">
    <citation type="submission" date="2020-08" db="EMBL/GenBank/DDBJ databases">
        <title>The Agave Microbiome: Exploring the role of microbial communities in plant adaptations to desert environments.</title>
        <authorList>
            <person name="Partida-Martinez L.P."/>
        </authorList>
    </citation>
    <scope>NUCLEOTIDE SEQUENCE [LARGE SCALE GENOMIC DNA]</scope>
    <source>
        <strain evidence="3">AT2.8</strain>
    </source>
</reference>
<protein>
    <submittedName>
        <fullName evidence="2">Uncharacterized protein</fullName>
    </submittedName>
</protein>
<keyword evidence="1" id="KW-0472">Membrane</keyword>
<dbReference type="EMBL" id="JACCBX010000017">
    <property type="protein sequence ID" value="NYE08903.1"/>
    <property type="molecule type" value="Genomic_DNA"/>
</dbReference>
<keyword evidence="1" id="KW-0812">Transmembrane</keyword>
<comment type="caution">
    <text evidence="2">The sequence shown here is derived from an EMBL/GenBank/DDBJ whole genome shotgun (WGS) entry which is preliminary data.</text>
</comment>
<evidence type="ECO:0000313" key="2">
    <source>
        <dbReference type="EMBL" id="NYE08903.1"/>
    </source>
</evidence>
<sequence>MRRYFSLFLLTILVAVVLFFTLPLLVGGIFGEVEIIVGTILILLGSFIITQLFYIIDLLKNKSR</sequence>
<feature type="transmembrane region" description="Helical" evidence="1">
    <location>
        <begin position="35"/>
        <end position="56"/>
    </location>
</feature>
<dbReference type="AlphaFoldDB" id="A0A852TJE0"/>
<feature type="transmembrane region" description="Helical" evidence="1">
    <location>
        <begin position="7"/>
        <end position="29"/>
    </location>
</feature>
<proteinExistence type="predicted"/>
<evidence type="ECO:0000256" key="1">
    <source>
        <dbReference type="SAM" id="Phobius"/>
    </source>
</evidence>